<feature type="domain" description="F-box" evidence="1">
    <location>
        <begin position="31"/>
        <end position="62"/>
    </location>
</feature>
<dbReference type="Proteomes" id="UP000237000">
    <property type="component" value="Unassembled WGS sequence"/>
</dbReference>
<organism evidence="3 4">
    <name type="scientific">Trema orientale</name>
    <name type="common">Charcoal tree</name>
    <name type="synonym">Celtis orientalis</name>
    <dbReference type="NCBI Taxonomy" id="63057"/>
    <lineage>
        <taxon>Eukaryota</taxon>
        <taxon>Viridiplantae</taxon>
        <taxon>Streptophyta</taxon>
        <taxon>Embryophyta</taxon>
        <taxon>Tracheophyta</taxon>
        <taxon>Spermatophyta</taxon>
        <taxon>Magnoliopsida</taxon>
        <taxon>eudicotyledons</taxon>
        <taxon>Gunneridae</taxon>
        <taxon>Pentapetalae</taxon>
        <taxon>rosids</taxon>
        <taxon>fabids</taxon>
        <taxon>Rosales</taxon>
        <taxon>Cannabaceae</taxon>
        <taxon>Trema</taxon>
    </lineage>
</organism>
<protein>
    <submittedName>
        <fullName evidence="3">F-box domain containing protein</fullName>
    </submittedName>
</protein>
<dbReference type="InterPro" id="IPR036047">
    <property type="entry name" value="F-box-like_dom_sf"/>
</dbReference>
<evidence type="ECO:0000313" key="4">
    <source>
        <dbReference type="Proteomes" id="UP000237000"/>
    </source>
</evidence>
<dbReference type="Pfam" id="PF12937">
    <property type="entry name" value="F-box-like"/>
    <property type="match status" value="1"/>
</dbReference>
<dbReference type="PANTHER" id="PTHR35546:SF130">
    <property type="entry name" value="EXPRESSED PROTEIN"/>
    <property type="match status" value="1"/>
</dbReference>
<accession>A0A2P5F918</accession>
<comment type="caution">
    <text evidence="3">The sequence shown here is derived from an EMBL/GenBank/DDBJ whole genome shotgun (WGS) entry which is preliminary data.</text>
</comment>
<proteinExistence type="predicted"/>
<feature type="domain" description="F-box protein At3g26010-like beta-propeller" evidence="2">
    <location>
        <begin position="166"/>
        <end position="408"/>
    </location>
</feature>
<dbReference type="Gene3D" id="1.20.1280.50">
    <property type="match status" value="1"/>
</dbReference>
<dbReference type="SUPFAM" id="SSF81383">
    <property type="entry name" value="F-box domain"/>
    <property type="match status" value="1"/>
</dbReference>
<dbReference type="InterPro" id="IPR056592">
    <property type="entry name" value="Beta-prop_At3g26010-like"/>
</dbReference>
<dbReference type="PANTHER" id="PTHR35546">
    <property type="entry name" value="F-BOX PROTEIN INTERACTION DOMAIN PROTEIN-RELATED"/>
    <property type="match status" value="1"/>
</dbReference>
<dbReference type="AlphaFoldDB" id="A0A2P5F918"/>
<dbReference type="InterPro" id="IPR001810">
    <property type="entry name" value="F-box_dom"/>
</dbReference>
<dbReference type="FunCoup" id="A0A2P5F918">
    <property type="interactions" value="132"/>
</dbReference>
<reference evidence="4" key="1">
    <citation type="submission" date="2016-06" db="EMBL/GenBank/DDBJ databases">
        <title>Parallel loss of symbiosis genes in relatives of nitrogen-fixing non-legume Parasponia.</title>
        <authorList>
            <person name="Van Velzen R."/>
            <person name="Holmer R."/>
            <person name="Bu F."/>
            <person name="Rutten L."/>
            <person name="Van Zeijl A."/>
            <person name="Liu W."/>
            <person name="Santuari L."/>
            <person name="Cao Q."/>
            <person name="Sharma T."/>
            <person name="Shen D."/>
            <person name="Roswanjaya Y."/>
            <person name="Wardhani T."/>
            <person name="Kalhor M.S."/>
            <person name="Jansen J."/>
            <person name="Van den Hoogen J."/>
            <person name="Gungor B."/>
            <person name="Hartog M."/>
            <person name="Hontelez J."/>
            <person name="Verver J."/>
            <person name="Yang W.-C."/>
            <person name="Schijlen E."/>
            <person name="Repin R."/>
            <person name="Schilthuizen M."/>
            <person name="Schranz E."/>
            <person name="Heidstra R."/>
            <person name="Miyata K."/>
            <person name="Fedorova E."/>
            <person name="Kohlen W."/>
            <person name="Bisseling T."/>
            <person name="Smit S."/>
            <person name="Geurts R."/>
        </authorList>
    </citation>
    <scope>NUCLEOTIDE SEQUENCE [LARGE SCALE GENOMIC DNA]</scope>
    <source>
        <strain evidence="4">cv. RG33-2</strain>
    </source>
</reference>
<sequence>MKKRMKRCKAGEAWSKTIASKFMEIVADDGLLFEILIRLPDSRSIIQCATVCKRWYSLVSRSEYFIRSFNHHHRRKRLLIGPNSRYSFPFTLLTRGAYRTESGLTRANLNFLRRETYNCSSINDFFPEKSKLLHQAHNGGPPSSSGGGYLDFLGWPPGQYFPLIRSSFDDLLLVEKTRKDFYVCNPLTRQWDKLPEAPTYPEAEAIDIVYRSGFVCETDSNRCNESYYCNCSIKYSVVVLGTDHCESVYHAAVFSSETGQWTESTFQFPVRLNVVHWTPVGCNGIVYWPYGSNSFRGIVAFDPSSSTTDDSERRCRMINLPREFGRGWRAMSHRARLGAVRGRLRLLQLFWHARVNSFVLRAWDLDPTTSSWLLVHDLRLRRSKPNEFWLPLALHPDDEGLIFITRTKSDDQDLDVCQYRIGQDLDTCELLYQLPHFGCLPSLCVFTLVHPWWPTAIPPQLPPI</sequence>
<dbReference type="InterPro" id="IPR055290">
    <property type="entry name" value="At3g26010-like"/>
</dbReference>
<dbReference type="EMBL" id="JXTC01000053">
    <property type="protein sequence ID" value="PON94279.1"/>
    <property type="molecule type" value="Genomic_DNA"/>
</dbReference>
<evidence type="ECO:0000313" key="3">
    <source>
        <dbReference type="EMBL" id="PON94279.1"/>
    </source>
</evidence>
<name>A0A2P5F918_TREOI</name>
<dbReference type="InParanoid" id="A0A2P5F918"/>
<keyword evidence="4" id="KW-1185">Reference proteome</keyword>
<evidence type="ECO:0000259" key="1">
    <source>
        <dbReference type="Pfam" id="PF12937"/>
    </source>
</evidence>
<gene>
    <name evidence="3" type="ORF">TorRG33x02_100170</name>
</gene>
<evidence type="ECO:0000259" key="2">
    <source>
        <dbReference type="Pfam" id="PF24750"/>
    </source>
</evidence>
<dbReference type="OrthoDB" id="1136566at2759"/>
<dbReference type="Pfam" id="PF24750">
    <property type="entry name" value="b-prop_At3g26010-like"/>
    <property type="match status" value="1"/>
</dbReference>